<evidence type="ECO:0000313" key="2">
    <source>
        <dbReference type="Proteomes" id="UP000318384"/>
    </source>
</evidence>
<organism evidence="1 2">
    <name type="scientific">Gimesia aquarii</name>
    <dbReference type="NCBI Taxonomy" id="2527964"/>
    <lineage>
        <taxon>Bacteria</taxon>
        <taxon>Pseudomonadati</taxon>
        <taxon>Planctomycetota</taxon>
        <taxon>Planctomycetia</taxon>
        <taxon>Planctomycetales</taxon>
        <taxon>Planctomycetaceae</taxon>
        <taxon>Gimesia</taxon>
    </lineage>
</organism>
<sequence length="435" mass="49612">MQVSRTIPNSIFRVASIPVILFLMLILQPSETAAQKRSTRLNAKPANTVEAAAMEFALTAEQVNELVGKKADVLTTTGKLEQNVEITRFFTGRNKGHVKSIEFKAENAKRGKRFFATKLVEMTVDEKKYQFQYIPSLKAALIENLDQKKAAITEKLRLSNEQFWEEIPEEEQNEHVEEYKTFLTKVGEHFSALNMKFYETKYFLFFTDMPAKQVAPYLIQLDKMNELLGRSFGFKPGYNIWRGKAVIVAFMGKPAFLEFEKKFYNRIETGNAIGLCHSHSNGKVIVSCYRGDDPNFFGAVLVHETAHGYMHRYRTTVSIPTWINEGIADWIAMTVVPSSKEVKYRQTEAAARLRQMQTFGGQFFNSDRLDSWQYGCASALIQLMLKASPEQFKLFFNGIKDGLTWQDSLLRAYGITVEQLSQAYGQSIGIPRLTP</sequence>
<keyword evidence="2" id="KW-1185">Reference proteome</keyword>
<proteinExistence type="predicted"/>
<dbReference type="Proteomes" id="UP000318384">
    <property type="component" value="Chromosome"/>
</dbReference>
<reference evidence="1 2" key="1">
    <citation type="submission" date="2019-03" db="EMBL/GenBank/DDBJ databases">
        <title>Deep-cultivation of Planctomycetes and their phenomic and genomic characterization uncovers novel biology.</title>
        <authorList>
            <person name="Wiegand S."/>
            <person name="Jogler M."/>
            <person name="Boedeker C."/>
            <person name="Pinto D."/>
            <person name="Vollmers J."/>
            <person name="Rivas-Marin E."/>
            <person name="Kohn T."/>
            <person name="Peeters S.H."/>
            <person name="Heuer A."/>
            <person name="Rast P."/>
            <person name="Oberbeckmann S."/>
            <person name="Bunk B."/>
            <person name="Jeske O."/>
            <person name="Meyerdierks A."/>
            <person name="Storesund J.E."/>
            <person name="Kallscheuer N."/>
            <person name="Luecker S."/>
            <person name="Lage O.M."/>
            <person name="Pohl T."/>
            <person name="Merkel B.J."/>
            <person name="Hornburger P."/>
            <person name="Mueller R.-W."/>
            <person name="Bruemmer F."/>
            <person name="Labrenz M."/>
            <person name="Spormann A.M."/>
            <person name="Op den Camp H."/>
            <person name="Overmann J."/>
            <person name="Amann R."/>
            <person name="Jetten M.S.M."/>
            <person name="Mascher T."/>
            <person name="Medema M.H."/>
            <person name="Devos D.P."/>
            <person name="Kaster A.-K."/>
            <person name="Ovreas L."/>
            <person name="Rohde M."/>
            <person name="Galperin M.Y."/>
            <person name="Jogler C."/>
        </authorList>
    </citation>
    <scope>NUCLEOTIDE SEQUENCE [LARGE SCALE GENOMIC DNA]</scope>
    <source>
        <strain evidence="1 2">V202</strain>
    </source>
</reference>
<dbReference type="EMBL" id="CP037422">
    <property type="protein sequence ID" value="QDU08056.1"/>
    <property type="molecule type" value="Genomic_DNA"/>
</dbReference>
<dbReference type="OrthoDB" id="208643at2"/>
<evidence type="ECO:0008006" key="3">
    <source>
        <dbReference type="Google" id="ProtNLM"/>
    </source>
</evidence>
<accession>A0A517WS33</accession>
<dbReference type="AlphaFoldDB" id="A0A517WS33"/>
<gene>
    <name evidence="1" type="ORF">V202x_14190</name>
</gene>
<name>A0A517WS33_9PLAN</name>
<evidence type="ECO:0000313" key="1">
    <source>
        <dbReference type="EMBL" id="QDU08056.1"/>
    </source>
</evidence>
<protein>
    <recommendedName>
        <fullName evidence="3">DUF1570 domain-containing protein</fullName>
    </recommendedName>
</protein>
<dbReference type="RefSeq" id="WP_145172438.1">
    <property type="nucleotide sequence ID" value="NZ_CP037422.1"/>
</dbReference>